<evidence type="ECO:0000313" key="2">
    <source>
        <dbReference type="Proteomes" id="UP001054945"/>
    </source>
</evidence>
<keyword evidence="2" id="KW-1185">Reference proteome</keyword>
<dbReference type="AlphaFoldDB" id="A0AAV4V5S7"/>
<gene>
    <name evidence="1" type="ORF">CEXT_567251</name>
</gene>
<evidence type="ECO:0000313" key="1">
    <source>
        <dbReference type="EMBL" id="GIY65590.1"/>
    </source>
</evidence>
<reference evidence="1 2" key="1">
    <citation type="submission" date="2021-06" db="EMBL/GenBank/DDBJ databases">
        <title>Caerostris extrusa draft genome.</title>
        <authorList>
            <person name="Kono N."/>
            <person name="Arakawa K."/>
        </authorList>
    </citation>
    <scope>NUCLEOTIDE SEQUENCE [LARGE SCALE GENOMIC DNA]</scope>
</reference>
<protein>
    <submittedName>
        <fullName evidence="1">Uncharacterized protein</fullName>
    </submittedName>
</protein>
<feature type="non-terminal residue" evidence="1">
    <location>
        <position position="1"/>
    </location>
</feature>
<proteinExistence type="predicted"/>
<dbReference type="EMBL" id="BPLR01014010">
    <property type="protein sequence ID" value="GIY65590.1"/>
    <property type="molecule type" value="Genomic_DNA"/>
</dbReference>
<comment type="caution">
    <text evidence="1">The sequence shown here is derived from an EMBL/GenBank/DDBJ whole genome shotgun (WGS) entry which is preliminary data.</text>
</comment>
<sequence length="51" mass="5417">EPPNTCSQTGLLRLATICKAFALLRCHARARAHGAMDACRGSELGPNQIPV</sequence>
<organism evidence="1 2">
    <name type="scientific">Caerostris extrusa</name>
    <name type="common">Bark spider</name>
    <name type="synonym">Caerostris bankana</name>
    <dbReference type="NCBI Taxonomy" id="172846"/>
    <lineage>
        <taxon>Eukaryota</taxon>
        <taxon>Metazoa</taxon>
        <taxon>Ecdysozoa</taxon>
        <taxon>Arthropoda</taxon>
        <taxon>Chelicerata</taxon>
        <taxon>Arachnida</taxon>
        <taxon>Araneae</taxon>
        <taxon>Araneomorphae</taxon>
        <taxon>Entelegynae</taxon>
        <taxon>Araneoidea</taxon>
        <taxon>Araneidae</taxon>
        <taxon>Caerostris</taxon>
    </lineage>
</organism>
<name>A0AAV4V5S7_CAEEX</name>
<dbReference type="Proteomes" id="UP001054945">
    <property type="component" value="Unassembled WGS sequence"/>
</dbReference>
<accession>A0AAV4V5S7</accession>